<proteinExistence type="predicted"/>
<protein>
    <submittedName>
        <fullName evidence="1">Uncharacterized protein</fullName>
    </submittedName>
</protein>
<comment type="caution">
    <text evidence="1">The sequence shown here is derived from an EMBL/GenBank/DDBJ whole genome shotgun (WGS) entry which is preliminary data.</text>
</comment>
<sequence>MQAPDENLQEIHTLLFEISSDIDKLNSTLISDKNIPENISRNVAMLADKIDALNDLIRIL</sequence>
<dbReference type="AlphaFoldDB" id="A0A0D6NIU1"/>
<reference evidence="1 2" key="1">
    <citation type="submission" date="2012-11" db="EMBL/GenBank/DDBJ databases">
        <title>Whole genome sequence of Acetobacter orientalis 21F-2.</title>
        <authorList>
            <person name="Azuma Y."/>
            <person name="Higashiura N."/>
            <person name="Hirakawa H."/>
            <person name="Matsushita K."/>
        </authorList>
    </citation>
    <scope>NUCLEOTIDE SEQUENCE [LARGE SCALE GENOMIC DNA]</scope>
    <source>
        <strain evidence="1 2">21F-2</strain>
    </source>
</reference>
<dbReference type="Proteomes" id="UP000032670">
    <property type="component" value="Unassembled WGS sequence"/>
</dbReference>
<dbReference type="EMBL" id="BAMX01000014">
    <property type="protein sequence ID" value="GAN65959.1"/>
    <property type="molecule type" value="Genomic_DNA"/>
</dbReference>
<accession>A0A0D6NIU1</accession>
<organism evidence="1 2">
    <name type="scientific">Acetobacter orientalis</name>
    <dbReference type="NCBI Taxonomy" id="146474"/>
    <lineage>
        <taxon>Bacteria</taxon>
        <taxon>Pseudomonadati</taxon>
        <taxon>Pseudomonadota</taxon>
        <taxon>Alphaproteobacteria</taxon>
        <taxon>Acetobacterales</taxon>
        <taxon>Acetobacteraceae</taxon>
        <taxon>Acetobacter</taxon>
    </lineage>
</organism>
<accession>A0A6N3SUV4</accession>
<name>A0A0D6NIU1_9PROT</name>
<dbReference type="RefSeq" id="WP_048840994.1">
    <property type="nucleotide sequence ID" value="NZ_BAMX01000014.1"/>
</dbReference>
<evidence type="ECO:0000313" key="2">
    <source>
        <dbReference type="Proteomes" id="UP000032670"/>
    </source>
</evidence>
<dbReference type="GeneID" id="76204115"/>
<gene>
    <name evidence="1" type="ORF">Abor_014_124</name>
</gene>
<keyword evidence="2" id="KW-1185">Reference proteome</keyword>
<evidence type="ECO:0000313" key="1">
    <source>
        <dbReference type="EMBL" id="GAN65959.1"/>
    </source>
</evidence>